<evidence type="ECO:0000313" key="2">
    <source>
        <dbReference type="Proteomes" id="UP001151002"/>
    </source>
</evidence>
<sequence>MHTAESTVTLGGSRWHTFPADGATMTAREFLTAAEPLLQGVIDDNALTAADLPVLEEQIRATLALGARESALPLTAGPDSSRAARELAERATVIGEQIAGLATEAVRRLLTDRIELPAGPLVVRSHCYGHLLTPGAADLLLRRRGGPVTMQLYNEWLHQVVLLRDALLPFTDWPDVPVFVTGTGLRHLEPARDAFLTELLVRRIRHSSIVGYARQVVTGAGGPAGYGFDAPGGTALPAVLDQPLHTAPRYLLTWRPDPAVHTVATYEYELSDYYAAPRTPVGDLPPTAARTGSLTARVVKGDSAIEVTHDGVAARVDLGQALRGHRFALRGDLSDGREVTADPWSILRAPGLVWSPEGATVVDSTGLDDLVVLALLGRLYPEDLTLAATAVVTGRRAERAGSANR</sequence>
<gene>
    <name evidence="1" type="ORF">OWR29_00840</name>
</gene>
<evidence type="ECO:0000313" key="1">
    <source>
        <dbReference type="EMBL" id="MCY1136525.1"/>
    </source>
</evidence>
<organism evidence="1 2">
    <name type="scientific">Paractinoplanes pyxinae</name>
    <dbReference type="NCBI Taxonomy" id="2997416"/>
    <lineage>
        <taxon>Bacteria</taxon>
        <taxon>Bacillati</taxon>
        <taxon>Actinomycetota</taxon>
        <taxon>Actinomycetes</taxon>
        <taxon>Micromonosporales</taxon>
        <taxon>Micromonosporaceae</taxon>
        <taxon>Paractinoplanes</taxon>
    </lineage>
</organism>
<protein>
    <submittedName>
        <fullName evidence="1">Uncharacterized protein</fullName>
    </submittedName>
</protein>
<name>A0ABT4AS25_9ACTN</name>
<accession>A0ABT4AS25</accession>
<reference evidence="1" key="1">
    <citation type="submission" date="2022-11" db="EMBL/GenBank/DDBJ databases">
        <authorList>
            <person name="Somphong A."/>
            <person name="Phongsopitanun W."/>
        </authorList>
    </citation>
    <scope>NUCLEOTIDE SEQUENCE</scope>
    <source>
        <strain evidence="1">Pm04-4</strain>
    </source>
</reference>
<comment type="caution">
    <text evidence="1">The sequence shown here is derived from an EMBL/GenBank/DDBJ whole genome shotgun (WGS) entry which is preliminary data.</text>
</comment>
<dbReference type="RefSeq" id="WP_267560271.1">
    <property type="nucleotide sequence ID" value="NZ_JAPNTZ010000001.1"/>
</dbReference>
<dbReference type="Proteomes" id="UP001151002">
    <property type="component" value="Unassembled WGS sequence"/>
</dbReference>
<keyword evidence="2" id="KW-1185">Reference proteome</keyword>
<dbReference type="EMBL" id="JAPNTZ010000001">
    <property type="protein sequence ID" value="MCY1136525.1"/>
    <property type="molecule type" value="Genomic_DNA"/>
</dbReference>
<proteinExistence type="predicted"/>